<evidence type="ECO:0000313" key="1">
    <source>
        <dbReference type="EMBL" id="RPA77215.1"/>
    </source>
</evidence>
<dbReference type="EMBL" id="ML119730">
    <property type="protein sequence ID" value="RPA77215.1"/>
    <property type="molecule type" value="Genomic_DNA"/>
</dbReference>
<accession>A0A3N4HTN8</accession>
<gene>
    <name evidence="1" type="ORF">BJ508DRAFT_379036</name>
</gene>
<name>A0A3N4HTN8_ASCIM</name>
<dbReference type="AlphaFoldDB" id="A0A3N4HTN8"/>
<proteinExistence type="predicted"/>
<keyword evidence="2" id="KW-1185">Reference proteome</keyword>
<evidence type="ECO:0000313" key="2">
    <source>
        <dbReference type="Proteomes" id="UP000275078"/>
    </source>
</evidence>
<dbReference type="Proteomes" id="UP000275078">
    <property type="component" value="Unassembled WGS sequence"/>
</dbReference>
<protein>
    <submittedName>
        <fullName evidence="1">Uncharacterized protein</fullName>
    </submittedName>
</protein>
<reference evidence="1 2" key="1">
    <citation type="journal article" date="2018" name="Nat. Ecol. Evol.">
        <title>Pezizomycetes genomes reveal the molecular basis of ectomycorrhizal truffle lifestyle.</title>
        <authorList>
            <person name="Murat C."/>
            <person name="Payen T."/>
            <person name="Noel B."/>
            <person name="Kuo A."/>
            <person name="Morin E."/>
            <person name="Chen J."/>
            <person name="Kohler A."/>
            <person name="Krizsan K."/>
            <person name="Balestrini R."/>
            <person name="Da Silva C."/>
            <person name="Montanini B."/>
            <person name="Hainaut M."/>
            <person name="Levati E."/>
            <person name="Barry K.W."/>
            <person name="Belfiori B."/>
            <person name="Cichocki N."/>
            <person name="Clum A."/>
            <person name="Dockter R.B."/>
            <person name="Fauchery L."/>
            <person name="Guy J."/>
            <person name="Iotti M."/>
            <person name="Le Tacon F."/>
            <person name="Lindquist E.A."/>
            <person name="Lipzen A."/>
            <person name="Malagnac F."/>
            <person name="Mello A."/>
            <person name="Molinier V."/>
            <person name="Miyauchi S."/>
            <person name="Poulain J."/>
            <person name="Riccioni C."/>
            <person name="Rubini A."/>
            <person name="Sitrit Y."/>
            <person name="Splivallo R."/>
            <person name="Traeger S."/>
            <person name="Wang M."/>
            <person name="Zifcakova L."/>
            <person name="Wipf D."/>
            <person name="Zambonelli A."/>
            <person name="Paolocci F."/>
            <person name="Nowrousian M."/>
            <person name="Ottonello S."/>
            <person name="Baldrian P."/>
            <person name="Spatafora J.W."/>
            <person name="Henrissat B."/>
            <person name="Nagy L.G."/>
            <person name="Aury J.M."/>
            <person name="Wincker P."/>
            <person name="Grigoriev I.V."/>
            <person name="Bonfante P."/>
            <person name="Martin F.M."/>
        </authorList>
    </citation>
    <scope>NUCLEOTIDE SEQUENCE [LARGE SCALE GENOMIC DNA]</scope>
    <source>
        <strain evidence="1 2">RN42</strain>
    </source>
</reference>
<dbReference type="STRING" id="1160509.A0A3N4HTN8"/>
<dbReference type="OrthoDB" id="5344887at2759"/>
<sequence length="575" mass="64701">MGNAGCVEARRGTISQYSEQGCDEEDQGHLRDEYSNAQGENEFFVLSIDEAGLLFRREFQPAQDAIPDANGTLCYSIRLQRDGYDAVDSNIQFDPSARVLMFDLARADPFTTLPVDVIMANAIEQDEAREIGKTLVLWDVIDSEWDEKRTNKFVLTKLLSETPTDFLARFPEKASGATHQQVLQCFALIASRINIDDCSNTTEAAEFSKQSMFSHLRLLHTLDAHSGYVFSVTPSEPIVAQASAELSIVVWSTRAPRASFFVLQLLVLARDQVLTAILAQNIPASVSGIGTSGPKTGDLRLKQCSSFSLQQFLQSLLTSEGFKEIWDKKKDGSSSNETMGDVFAKARLNFSHFTTATKHFYGDAEVKHTEHGRQVQKQRELLEKFELLHLMLYRQAGTMAMALNQPDVDACLSIYFRDEDMPIESDELSVILIQTKNVQNGFPPPREPVPKGVKKTKTDMPYTSNFSHFPSKKPILGLIFNIGYKGKNLGVRQLRHAQDNTWFYDIRGSNAEVYECLRGPVLEQACRKLLGELVDDRHITPEQKSLKDTYRALSRITFAGQAGKEEKVRRWWVEA</sequence>
<organism evidence="1 2">
    <name type="scientific">Ascobolus immersus RN42</name>
    <dbReference type="NCBI Taxonomy" id="1160509"/>
    <lineage>
        <taxon>Eukaryota</taxon>
        <taxon>Fungi</taxon>
        <taxon>Dikarya</taxon>
        <taxon>Ascomycota</taxon>
        <taxon>Pezizomycotina</taxon>
        <taxon>Pezizomycetes</taxon>
        <taxon>Pezizales</taxon>
        <taxon>Ascobolaceae</taxon>
        <taxon>Ascobolus</taxon>
    </lineage>
</organism>